<protein>
    <submittedName>
        <fullName evidence="6">Transcriptional regulator, LacI family</fullName>
    </submittedName>
</protein>
<evidence type="ECO:0000256" key="4">
    <source>
        <dbReference type="SAM" id="MobiDB-lite"/>
    </source>
</evidence>
<evidence type="ECO:0000256" key="2">
    <source>
        <dbReference type="ARBA" id="ARBA00023125"/>
    </source>
</evidence>
<dbReference type="GO" id="GO:0000976">
    <property type="term" value="F:transcription cis-regulatory region binding"/>
    <property type="evidence" value="ECO:0007669"/>
    <property type="project" value="TreeGrafter"/>
</dbReference>
<dbReference type="PROSITE" id="PS50932">
    <property type="entry name" value="HTH_LACI_2"/>
    <property type="match status" value="1"/>
</dbReference>
<dbReference type="InterPro" id="IPR028082">
    <property type="entry name" value="Peripla_BP_I"/>
</dbReference>
<dbReference type="CDD" id="cd01392">
    <property type="entry name" value="HTH_LacI"/>
    <property type="match status" value="1"/>
</dbReference>
<keyword evidence="7" id="KW-1185">Reference proteome</keyword>
<accession>A0A1I7LH68</accession>
<proteinExistence type="predicted"/>
<evidence type="ECO:0000256" key="1">
    <source>
        <dbReference type="ARBA" id="ARBA00023015"/>
    </source>
</evidence>
<dbReference type="Pfam" id="PF13377">
    <property type="entry name" value="Peripla_BP_3"/>
    <property type="match status" value="1"/>
</dbReference>
<dbReference type="SMART" id="SM00354">
    <property type="entry name" value="HTH_LACI"/>
    <property type="match status" value="1"/>
</dbReference>
<dbReference type="PANTHER" id="PTHR30146:SF153">
    <property type="entry name" value="LACTOSE OPERON REPRESSOR"/>
    <property type="match status" value="1"/>
</dbReference>
<dbReference type="InterPro" id="IPR000843">
    <property type="entry name" value="HTH_LacI"/>
</dbReference>
<dbReference type="AlphaFoldDB" id="A0A1I7LH68"/>
<dbReference type="CDD" id="cd01545">
    <property type="entry name" value="PBP1_SalR"/>
    <property type="match status" value="1"/>
</dbReference>
<dbReference type="EMBL" id="FPBO01000029">
    <property type="protein sequence ID" value="SFV09021.1"/>
    <property type="molecule type" value="Genomic_DNA"/>
</dbReference>
<evidence type="ECO:0000313" key="6">
    <source>
        <dbReference type="EMBL" id="SFV09021.1"/>
    </source>
</evidence>
<organism evidence="6 7">
    <name type="scientific">Pseudoduganella namucuonensis</name>
    <dbReference type="NCBI Taxonomy" id="1035707"/>
    <lineage>
        <taxon>Bacteria</taxon>
        <taxon>Pseudomonadati</taxon>
        <taxon>Pseudomonadota</taxon>
        <taxon>Betaproteobacteria</taxon>
        <taxon>Burkholderiales</taxon>
        <taxon>Oxalobacteraceae</taxon>
        <taxon>Telluria group</taxon>
        <taxon>Pseudoduganella</taxon>
    </lineage>
</organism>
<dbReference type="PROSITE" id="PS00356">
    <property type="entry name" value="HTH_LACI_1"/>
    <property type="match status" value="1"/>
</dbReference>
<dbReference type="SUPFAM" id="SSF53822">
    <property type="entry name" value="Periplasmic binding protein-like I"/>
    <property type="match status" value="1"/>
</dbReference>
<name>A0A1I7LH68_9BURK</name>
<dbReference type="InterPro" id="IPR010982">
    <property type="entry name" value="Lambda_DNA-bd_dom_sf"/>
</dbReference>
<dbReference type="Gene3D" id="1.10.260.40">
    <property type="entry name" value="lambda repressor-like DNA-binding domains"/>
    <property type="match status" value="1"/>
</dbReference>
<feature type="region of interest" description="Disordered" evidence="4">
    <location>
        <begin position="345"/>
        <end position="380"/>
    </location>
</feature>
<keyword evidence="3" id="KW-0804">Transcription</keyword>
<dbReference type="GO" id="GO:0003700">
    <property type="term" value="F:DNA-binding transcription factor activity"/>
    <property type="evidence" value="ECO:0007669"/>
    <property type="project" value="TreeGrafter"/>
</dbReference>
<feature type="domain" description="HTH lacI-type" evidence="5">
    <location>
        <begin position="12"/>
        <end position="66"/>
    </location>
</feature>
<dbReference type="Pfam" id="PF00356">
    <property type="entry name" value="LacI"/>
    <property type="match status" value="1"/>
</dbReference>
<dbReference type="SUPFAM" id="SSF47413">
    <property type="entry name" value="lambda repressor-like DNA-binding domains"/>
    <property type="match status" value="1"/>
</dbReference>
<dbReference type="Proteomes" id="UP000199391">
    <property type="component" value="Unassembled WGS sequence"/>
</dbReference>
<keyword evidence="2" id="KW-0238">DNA-binding</keyword>
<keyword evidence="1" id="KW-0805">Transcription regulation</keyword>
<gene>
    <name evidence="6" type="ORF">SAMN05216552_102915</name>
</gene>
<dbReference type="OrthoDB" id="9805642at2"/>
<dbReference type="STRING" id="1035707.SAMN05216552_102915"/>
<evidence type="ECO:0000313" key="7">
    <source>
        <dbReference type="Proteomes" id="UP000199391"/>
    </source>
</evidence>
<dbReference type="PRINTS" id="PR00036">
    <property type="entry name" value="HTHLACI"/>
</dbReference>
<dbReference type="PANTHER" id="PTHR30146">
    <property type="entry name" value="LACI-RELATED TRANSCRIPTIONAL REPRESSOR"/>
    <property type="match status" value="1"/>
</dbReference>
<dbReference type="RefSeq" id="WP_093558286.1">
    <property type="nucleotide sequence ID" value="NZ_FPBO01000029.1"/>
</dbReference>
<dbReference type="Gene3D" id="3.40.50.2300">
    <property type="match status" value="2"/>
</dbReference>
<dbReference type="InterPro" id="IPR046335">
    <property type="entry name" value="LacI/GalR-like_sensor"/>
</dbReference>
<sequence>MTEQQKTLQGDATLYDVARLAGVSAMTVSRVINGTKRVSDETRQRVATAVAQLRYEVNVAARAARVGSLRIGLLYSNPSAAFLSAFLVGALDRCSSSGTQLILEKCAGQLGWRAAIDHLIASGVHGILLTPPLCDSRPVLKLLAELDIPAVAVATARPSKSTSAVRIDDYDGALSMVRHLISLGHRDIAFIKGDPRHTPAQLRHRAFLDAMGEARLPVAPDRVADGMFTYRSGLAAARGLLEQSDRPSAIFACNDDMAAAVVAVAHGMRLDVPGDLAVCGFDDTPLATTVWPNLTTVHQPISEMGQVAVELICEQIRCQRKRQPSVVEHRLLPYKLVSRLSSTQGWEASGAPASERSAGVSSSPQADRIRNTRPRAASSR</sequence>
<evidence type="ECO:0000256" key="3">
    <source>
        <dbReference type="ARBA" id="ARBA00023163"/>
    </source>
</evidence>
<reference evidence="7" key="1">
    <citation type="submission" date="2016-10" db="EMBL/GenBank/DDBJ databases">
        <authorList>
            <person name="Varghese N."/>
            <person name="Submissions S."/>
        </authorList>
    </citation>
    <scope>NUCLEOTIDE SEQUENCE [LARGE SCALE GENOMIC DNA]</scope>
    <source>
        <strain evidence="7">CGMCC 1.11014</strain>
    </source>
</reference>
<evidence type="ECO:0000259" key="5">
    <source>
        <dbReference type="PROSITE" id="PS50932"/>
    </source>
</evidence>